<evidence type="ECO:0000256" key="3">
    <source>
        <dbReference type="ARBA" id="ARBA00022840"/>
    </source>
</evidence>
<dbReference type="PANTHER" id="PTHR23077">
    <property type="entry name" value="AAA-FAMILY ATPASE"/>
    <property type="match status" value="1"/>
</dbReference>
<dbReference type="Gene3D" id="3.40.50.300">
    <property type="entry name" value="P-loop containing nucleotide triphosphate hydrolases"/>
    <property type="match status" value="1"/>
</dbReference>
<feature type="non-terminal residue" evidence="5">
    <location>
        <position position="1"/>
    </location>
</feature>
<sequence length="224" mass="25641">MEDVSSLKQNPRIAGMDKEIINLYQVIINTFNNTEIHREIGIPEIRTSLISGPRGVGKKSLVQHVCKKIPAKLFIISLSSIIIKYDLLENVELGTKTREEGSDNDENDPIRSIFIRAKLSAPSVILLKDLDILAKGQDGEWRLKIMNMLKRECQEIYEKVFIIGLTCDAVKLPDSMRKLDFFQHNLNLDLPTRIQREEILELCLSNLRIINSEEIDDLVKRLGM</sequence>
<dbReference type="InterPro" id="IPR027417">
    <property type="entry name" value="P-loop_NTPase"/>
</dbReference>
<comment type="caution">
    <text evidence="5">The sequence shown here is derived from an EMBL/GenBank/DDBJ whole genome shotgun (WGS) entry which is preliminary data.</text>
</comment>
<proteinExistence type="inferred from homology"/>
<feature type="domain" description="ATPase AAA-type core" evidence="4">
    <location>
        <begin position="49"/>
        <end position="188"/>
    </location>
</feature>
<accession>A0A9N9II47</accession>
<dbReference type="Proteomes" id="UP000789342">
    <property type="component" value="Unassembled WGS sequence"/>
</dbReference>
<evidence type="ECO:0000313" key="6">
    <source>
        <dbReference type="Proteomes" id="UP000789342"/>
    </source>
</evidence>
<keyword evidence="2" id="KW-0547">Nucleotide-binding</keyword>
<reference evidence="5" key="1">
    <citation type="submission" date="2021-06" db="EMBL/GenBank/DDBJ databases">
        <authorList>
            <person name="Kallberg Y."/>
            <person name="Tangrot J."/>
            <person name="Rosling A."/>
        </authorList>
    </citation>
    <scope>NUCLEOTIDE SEQUENCE</scope>
    <source>
        <strain evidence="5">CL551</strain>
    </source>
</reference>
<dbReference type="Pfam" id="PF00004">
    <property type="entry name" value="AAA"/>
    <property type="match status" value="1"/>
</dbReference>
<protein>
    <submittedName>
        <fullName evidence="5">11477_t:CDS:1</fullName>
    </submittedName>
</protein>
<dbReference type="EMBL" id="CAJVPV010028821">
    <property type="protein sequence ID" value="CAG8737269.1"/>
    <property type="molecule type" value="Genomic_DNA"/>
</dbReference>
<dbReference type="SUPFAM" id="SSF52540">
    <property type="entry name" value="P-loop containing nucleoside triphosphate hydrolases"/>
    <property type="match status" value="1"/>
</dbReference>
<dbReference type="PANTHER" id="PTHR23077:SF171">
    <property type="entry name" value="NUCLEAR VALOSIN-CONTAINING PROTEIN-LIKE"/>
    <property type="match status" value="1"/>
</dbReference>
<evidence type="ECO:0000256" key="1">
    <source>
        <dbReference type="ARBA" id="ARBA00006914"/>
    </source>
</evidence>
<name>A0A9N9II47_9GLOM</name>
<keyword evidence="6" id="KW-1185">Reference proteome</keyword>
<dbReference type="InterPro" id="IPR003959">
    <property type="entry name" value="ATPase_AAA_core"/>
</dbReference>
<evidence type="ECO:0000256" key="2">
    <source>
        <dbReference type="ARBA" id="ARBA00022741"/>
    </source>
</evidence>
<gene>
    <name evidence="5" type="ORF">AMORRO_LOCUS14466</name>
</gene>
<comment type="similarity">
    <text evidence="1">Belongs to the AAA ATPase family.</text>
</comment>
<organism evidence="5 6">
    <name type="scientific">Acaulospora morrowiae</name>
    <dbReference type="NCBI Taxonomy" id="94023"/>
    <lineage>
        <taxon>Eukaryota</taxon>
        <taxon>Fungi</taxon>
        <taxon>Fungi incertae sedis</taxon>
        <taxon>Mucoromycota</taxon>
        <taxon>Glomeromycotina</taxon>
        <taxon>Glomeromycetes</taxon>
        <taxon>Diversisporales</taxon>
        <taxon>Acaulosporaceae</taxon>
        <taxon>Acaulospora</taxon>
    </lineage>
</organism>
<evidence type="ECO:0000313" key="5">
    <source>
        <dbReference type="EMBL" id="CAG8737269.1"/>
    </source>
</evidence>
<dbReference type="OrthoDB" id="2443794at2759"/>
<evidence type="ECO:0000259" key="4">
    <source>
        <dbReference type="Pfam" id="PF00004"/>
    </source>
</evidence>
<dbReference type="GO" id="GO:0016887">
    <property type="term" value="F:ATP hydrolysis activity"/>
    <property type="evidence" value="ECO:0007669"/>
    <property type="project" value="InterPro"/>
</dbReference>
<dbReference type="GO" id="GO:0005524">
    <property type="term" value="F:ATP binding"/>
    <property type="evidence" value="ECO:0007669"/>
    <property type="project" value="UniProtKB-KW"/>
</dbReference>
<dbReference type="InterPro" id="IPR050168">
    <property type="entry name" value="AAA_ATPase_domain"/>
</dbReference>
<dbReference type="AlphaFoldDB" id="A0A9N9II47"/>
<keyword evidence="3" id="KW-0067">ATP-binding</keyword>